<feature type="compositionally biased region" description="Gly residues" evidence="1">
    <location>
        <begin position="483"/>
        <end position="494"/>
    </location>
</feature>
<feature type="region of interest" description="Disordered" evidence="1">
    <location>
        <begin position="30"/>
        <end position="153"/>
    </location>
</feature>
<feature type="compositionally biased region" description="Low complexity" evidence="1">
    <location>
        <begin position="697"/>
        <end position="714"/>
    </location>
</feature>
<feature type="compositionally biased region" description="Low complexity" evidence="1">
    <location>
        <begin position="120"/>
        <end position="130"/>
    </location>
</feature>
<feature type="compositionally biased region" description="Low complexity" evidence="1">
    <location>
        <begin position="553"/>
        <end position="568"/>
    </location>
</feature>
<accession>A0ABP6BSQ4</accession>
<feature type="compositionally biased region" description="Polar residues" evidence="1">
    <location>
        <begin position="326"/>
        <end position="349"/>
    </location>
</feature>
<feature type="region of interest" description="Disordered" evidence="1">
    <location>
        <begin position="168"/>
        <end position="756"/>
    </location>
</feature>
<feature type="compositionally biased region" description="Gly residues" evidence="1">
    <location>
        <begin position="226"/>
        <end position="245"/>
    </location>
</feature>
<dbReference type="Proteomes" id="UP001501509">
    <property type="component" value="Unassembled WGS sequence"/>
</dbReference>
<comment type="caution">
    <text evidence="2">The sequence shown here is derived from an EMBL/GenBank/DDBJ whole genome shotgun (WGS) entry which is preliminary data.</text>
</comment>
<evidence type="ECO:0000313" key="2">
    <source>
        <dbReference type="EMBL" id="GAA2585325.1"/>
    </source>
</evidence>
<keyword evidence="3" id="KW-1185">Reference proteome</keyword>
<feature type="compositionally biased region" description="Pro residues" evidence="1">
    <location>
        <begin position="131"/>
        <end position="147"/>
    </location>
</feature>
<feature type="compositionally biased region" description="Gly residues" evidence="1">
    <location>
        <begin position="632"/>
        <end position="655"/>
    </location>
</feature>
<evidence type="ECO:0000313" key="3">
    <source>
        <dbReference type="Proteomes" id="UP001501509"/>
    </source>
</evidence>
<feature type="compositionally biased region" description="Gly residues" evidence="1">
    <location>
        <begin position="583"/>
        <end position="612"/>
    </location>
</feature>
<protein>
    <recommendedName>
        <fullName evidence="4">Large adhesin</fullName>
    </recommendedName>
</protein>
<proteinExistence type="predicted"/>
<name>A0ABP6BSQ4_9ACTN</name>
<feature type="compositionally biased region" description="Basic and acidic residues" evidence="1">
    <location>
        <begin position="744"/>
        <end position="756"/>
    </location>
</feature>
<reference evidence="3" key="1">
    <citation type="journal article" date="2019" name="Int. J. Syst. Evol. Microbiol.">
        <title>The Global Catalogue of Microorganisms (GCM) 10K type strain sequencing project: providing services to taxonomists for standard genome sequencing and annotation.</title>
        <authorList>
            <consortium name="The Broad Institute Genomics Platform"/>
            <consortium name="The Broad Institute Genome Sequencing Center for Infectious Disease"/>
            <person name="Wu L."/>
            <person name="Ma J."/>
        </authorList>
    </citation>
    <scope>NUCLEOTIDE SEQUENCE [LARGE SCALE GENOMIC DNA]</scope>
    <source>
        <strain evidence="3">JCM 6833</strain>
    </source>
</reference>
<organism evidence="2 3">
    <name type="scientific">Actinomadura fulvescens</name>
    <dbReference type="NCBI Taxonomy" id="46160"/>
    <lineage>
        <taxon>Bacteria</taxon>
        <taxon>Bacillati</taxon>
        <taxon>Actinomycetota</taxon>
        <taxon>Actinomycetes</taxon>
        <taxon>Streptosporangiales</taxon>
        <taxon>Thermomonosporaceae</taxon>
        <taxon>Actinomadura</taxon>
    </lineage>
</organism>
<sequence length="756" mass="74192">MTSYIVVFGLIVVVVLVVVLVALGMRASRAAREDDDWMADEQQPSRGYRSAPADEQAEDGYGTGYDNASYGPGQPEPAFDRRVAGGQQGGGQHAAGAQLAGGQHGGGQHGGGQHGGAQHGGAPLAAGPLAAPTPAPAQAAPAPPPPSGQASDEMADDDYWATITFDKPKFPWQHDSSPEKTEAELAADPLKAQGGPQGAVPEPQVPAERPAAGLTQPVSMNDALGHGQGGHGPGAPGAGAIGGLLGSRNGTDAQPVPTPPASFTPAAAHYAADPSSTAADLQALGSGTGPQGTFSVGDPSFGGAGSGAGSDQPSYGSPEHTPYGSPEQTPYGSSDQPSYGSSDQPSYGSPEQPAAYGVPDQSPYGAPEQQQPFGSGAEQSPYGAPDQQPAYGNGSQSPFGAGDPLGTALPAASAGPARQDAFDRSLSSAPLSADPRTSDPLGLPLGRADEQTVRGYGETPPLPSAPAIPAVPAAPAAHAEPAGHGGWDGGGSSGGDTDSNKLPTVDELLQRIQTDRARSAGGAGALGGGRSAEPETPTYGSGLSDPLGDPLNTSGGSSSYGSTGPWSTPASAGGGYDSDQSGTPGGFSGLSGGGTGGGAGAGAGSSGGGYGQNEGYPSAPAYGEAPRYDDPLGGGGRESYGSYGTGSPSGSGNGAGDTAEPGRYSDFSGSSYNGASDPLSAPTPPDTGSQGGGYGDPGSTQQFGSGYFGSQQGYGNSGQAGGSGSGETGGQYGSSYGTGNPRQQPDDWESHRDYRR</sequence>
<dbReference type="EMBL" id="BAAATD010000002">
    <property type="protein sequence ID" value="GAA2585325.1"/>
    <property type="molecule type" value="Genomic_DNA"/>
</dbReference>
<feature type="compositionally biased region" description="Gly residues" evidence="1">
    <location>
        <begin position="715"/>
        <end position="732"/>
    </location>
</feature>
<evidence type="ECO:0008006" key="4">
    <source>
        <dbReference type="Google" id="ProtNLM"/>
    </source>
</evidence>
<gene>
    <name evidence="2" type="ORF">GCM10010411_17580</name>
</gene>
<dbReference type="RefSeq" id="WP_344539459.1">
    <property type="nucleotide sequence ID" value="NZ_BAAATD010000002.1"/>
</dbReference>
<feature type="compositionally biased region" description="Low complexity" evidence="1">
    <location>
        <begin position="467"/>
        <end position="482"/>
    </location>
</feature>
<evidence type="ECO:0000256" key="1">
    <source>
        <dbReference type="SAM" id="MobiDB-lite"/>
    </source>
</evidence>
<feature type="compositionally biased region" description="Gly residues" evidence="1">
    <location>
        <begin position="102"/>
        <end position="119"/>
    </location>
</feature>
<feature type="compositionally biased region" description="Gly residues" evidence="1">
    <location>
        <begin position="521"/>
        <end position="530"/>
    </location>
</feature>